<dbReference type="EMBL" id="NBSH01000011">
    <property type="protein sequence ID" value="ORX35323.1"/>
    <property type="molecule type" value="Genomic_DNA"/>
</dbReference>
<dbReference type="UniPathway" id="UPA00988"/>
<name>A0A1Y1UBA8_9TREE</name>
<organism evidence="4 5">
    <name type="scientific">Kockovaella imperatae</name>
    <dbReference type="NCBI Taxonomy" id="4999"/>
    <lineage>
        <taxon>Eukaryota</taxon>
        <taxon>Fungi</taxon>
        <taxon>Dikarya</taxon>
        <taxon>Basidiomycota</taxon>
        <taxon>Agaricomycotina</taxon>
        <taxon>Tremellomycetes</taxon>
        <taxon>Tremellales</taxon>
        <taxon>Cuniculitremaceae</taxon>
        <taxon>Kockovaella</taxon>
    </lineage>
</organism>
<accession>A0A1Y1UBA8</accession>
<feature type="region of interest" description="Disordered" evidence="3">
    <location>
        <begin position="214"/>
        <end position="236"/>
    </location>
</feature>
<dbReference type="GO" id="GO:0002098">
    <property type="term" value="P:tRNA wobble uridine modification"/>
    <property type="evidence" value="ECO:0007669"/>
    <property type="project" value="InterPro"/>
</dbReference>
<dbReference type="STRING" id="4999.A0A1Y1UBA8"/>
<reference evidence="4 5" key="1">
    <citation type="submission" date="2017-03" db="EMBL/GenBank/DDBJ databases">
        <title>Widespread Adenine N6-methylation of Active Genes in Fungi.</title>
        <authorList>
            <consortium name="DOE Joint Genome Institute"/>
            <person name="Mondo S.J."/>
            <person name="Dannebaum R.O."/>
            <person name="Kuo R.C."/>
            <person name="Louie K.B."/>
            <person name="Bewick A.J."/>
            <person name="Labutti K."/>
            <person name="Haridas S."/>
            <person name="Kuo A."/>
            <person name="Salamov A."/>
            <person name="Ahrendt S.R."/>
            <person name="Lau R."/>
            <person name="Bowen B.P."/>
            <person name="Lipzen A."/>
            <person name="Sullivan W."/>
            <person name="Andreopoulos W.B."/>
            <person name="Clum A."/>
            <person name="Lindquist E."/>
            <person name="Daum C."/>
            <person name="Northen T.R."/>
            <person name="Ramamoorthy G."/>
            <person name="Schmitz R.J."/>
            <person name="Gryganskyi A."/>
            <person name="Culley D."/>
            <person name="Magnuson J."/>
            <person name="James T.Y."/>
            <person name="O'Malley M.A."/>
            <person name="Stajich J.E."/>
            <person name="Spatafora J.W."/>
            <person name="Visel A."/>
            <person name="Grigoriev I.V."/>
        </authorList>
    </citation>
    <scope>NUCLEOTIDE SEQUENCE [LARGE SCALE GENOMIC DNA]</scope>
    <source>
        <strain evidence="4 5">NRRL Y-17943</strain>
    </source>
</reference>
<dbReference type="InParanoid" id="A0A1Y1UBA8"/>
<sequence>MTYLTEHLTFGPSTSSNENAGALPGPGSHLVISDCLASPATFTLYHLLQAAIGRRLPVIFIDIRGEGKKSLEAVLRRLGTAMPKSSEIFSYISPVSFPSTNVEAPEPCLFDEEGRHDLKPLYARIASRISDQDTLVILHGLSDIMSMGIPTQDVHRFVRAVDAAVRKASCILVTTLHADGLAEGSLTNDQVLLEKLLRSATAWWRVEELQSGRSGDVHGEISSHPLATNGNETSVPKSHPLQYRLEMNTVKVFAKGTGRGYL</sequence>
<dbReference type="InterPro" id="IPR027417">
    <property type="entry name" value="P-loop_NTPase"/>
</dbReference>
<dbReference type="InterPro" id="IPR018627">
    <property type="entry name" value="ELP6"/>
</dbReference>
<dbReference type="GeneID" id="33558324"/>
<dbReference type="Proteomes" id="UP000193218">
    <property type="component" value="Unassembled WGS sequence"/>
</dbReference>
<comment type="pathway">
    <text evidence="1">tRNA modification; 5-methoxycarbonylmethyl-2-thiouridine-tRNA biosynthesis.</text>
</comment>
<keyword evidence="5" id="KW-1185">Reference proteome</keyword>
<dbReference type="OrthoDB" id="9995306at2759"/>
<feature type="compositionally biased region" description="Polar residues" evidence="3">
    <location>
        <begin position="225"/>
        <end position="236"/>
    </location>
</feature>
<evidence type="ECO:0000256" key="3">
    <source>
        <dbReference type="SAM" id="MobiDB-lite"/>
    </source>
</evidence>
<gene>
    <name evidence="4" type="ORF">BD324DRAFT_632338</name>
</gene>
<dbReference type="GO" id="GO:0033588">
    <property type="term" value="C:elongator holoenzyme complex"/>
    <property type="evidence" value="ECO:0007669"/>
    <property type="project" value="InterPro"/>
</dbReference>
<dbReference type="PANTHER" id="PTHR16184">
    <property type="entry name" value="ELONGATOR COMPLEX PROTEIN 6"/>
    <property type="match status" value="1"/>
</dbReference>
<evidence type="ECO:0000313" key="4">
    <source>
        <dbReference type="EMBL" id="ORX35323.1"/>
    </source>
</evidence>
<comment type="similarity">
    <text evidence="2">Belongs to the ELP6 family.</text>
</comment>
<evidence type="ECO:0000256" key="2">
    <source>
        <dbReference type="ARBA" id="ARBA00008837"/>
    </source>
</evidence>
<protein>
    <recommendedName>
        <fullName evidence="6">Elongator complex protein 5</fullName>
    </recommendedName>
</protein>
<evidence type="ECO:0000256" key="1">
    <source>
        <dbReference type="ARBA" id="ARBA00005043"/>
    </source>
</evidence>
<evidence type="ECO:0008006" key="6">
    <source>
        <dbReference type="Google" id="ProtNLM"/>
    </source>
</evidence>
<dbReference type="RefSeq" id="XP_021869513.1">
    <property type="nucleotide sequence ID" value="XM_022016515.1"/>
</dbReference>
<feature type="region of interest" description="Disordered" evidence="3">
    <location>
        <begin position="1"/>
        <end position="22"/>
    </location>
</feature>
<evidence type="ECO:0000313" key="5">
    <source>
        <dbReference type="Proteomes" id="UP000193218"/>
    </source>
</evidence>
<dbReference type="Gene3D" id="3.40.50.300">
    <property type="entry name" value="P-loop containing nucleotide triphosphate hydrolases"/>
    <property type="match status" value="1"/>
</dbReference>
<dbReference type="PANTHER" id="PTHR16184:SF6">
    <property type="entry name" value="ELONGATOR COMPLEX PROTEIN 6"/>
    <property type="match status" value="1"/>
</dbReference>
<dbReference type="AlphaFoldDB" id="A0A1Y1UBA8"/>
<proteinExistence type="inferred from homology"/>
<dbReference type="Pfam" id="PF09807">
    <property type="entry name" value="ELP6"/>
    <property type="match status" value="1"/>
</dbReference>
<comment type="caution">
    <text evidence="4">The sequence shown here is derived from an EMBL/GenBank/DDBJ whole genome shotgun (WGS) entry which is preliminary data.</text>
</comment>